<feature type="non-terminal residue" evidence="1">
    <location>
        <position position="1"/>
    </location>
</feature>
<dbReference type="EMBL" id="KK733760">
    <property type="protein sequence ID" value="KFQ99067.1"/>
    <property type="molecule type" value="Genomic_DNA"/>
</dbReference>
<accession>A0A091V9J8</accession>
<sequence length="137" mass="13404">VDASMPLEVGAPGEGFPTHPALVGFPTQVALLVPVQSPRIGKAASALGATVGFLPSGRVGTLVGEQGGADAEASPAVGAGVGPLARVDALVDGEVRALDEALAAVGAFVRAVAGVDLLVLHQGRFVAEALPALAARV</sequence>
<name>A0A091V9J8_OPIHO</name>
<dbReference type="PANTHER" id="PTHR33426:SF45">
    <property type="entry name" value="IMMUNODEFICIENCY LENTIVIRAL MATRIX N-TERMINAL DOMAIN-CONTAINING PROTEIN-RELATED"/>
    <property type="match status" value="1"/>
</dbReference>
<dbReference type="PhylomeDB" id="A0A091V9J8"/>
<proteinExistence type="predicted"/>
<dbReference type="STRING" id="30419.A0A091V9J8"/>
<organism evidence="1 2">
    <name type="scientific">Opisthocomus hoazin</name>
    <name type="common">Hoatzin</name>
    <name type="synonym">Phasianus hoazin</name>
    <dbReference type="NCBI Taxonomy" id="30419"/>
    <lineage>
        <taxon>Eukaryota</taxon>
        <taxon>Metazoa</taxon>
        <taxon>Chordata</taxon>
        <taxon>Craniata</taxon>
        <taxon>Vertebrata</taxon>
        <taxon>Euteleostomi</taxon>
        <taxon>Archelosauria</taxon>
        <taxon>Archosauria</taxon>
        <taxon>Dinosauria</taxon>
        <taxon>Saurischia</taxon>
        <taxon>Theropoda</taxon>
        <taxon>Coelurosauria</taxon>
        <taxon>Aves</taxon>
        <taxon>Neognathae</taxon>
        <taxon>Neoaves</taxon>
        <taxon>Opisthocomiformes</taxon>
        <taxon>Opisthocomidae</taxon>
        <taxon>Opisthocomus</taxon>
    </lineage>
</organism>
<protein>
    <submittedName>
        <fullName evidence="1">Uncharacterized protein</fullName>
    </submittedName>
</protein>
<dbReference type="AlphaFoldDB" id="A0A091V9J8"/>
<dbReference type="PANTHER" id="PTHR33426">
    <property type="entry name" value="C2H2-TYPE DOMAIN-CONTAINING PROTEIN"/>
    <property type="match status" value="1"/>
</dbReference>
<dbReference type="Proteomes" id="UP000053605">
    <property type="component" value="Unassembled WGS sequence"/>
</dbReference>
<evidence type="ECO:0000313" key="2">
    <source>
        <dbReference type="Proteomes" id="UP000053605"/>
    </source>
</evidence>
<keyword evidence="2" id="KW-1185">Reference proteome</keyword>
<reference evidence="1 2" key="1">
    <citation type="submission" date="2014-04" db="EMBL/GenBank/DDBJ databases">
        <title>Genome evolution of avian class.</title>
        <authorList>
            <person name="Zhang G."/>
            <person name="Li C."/>
        </authorList>
    </citation>
    <scope>NUCLEOTIDE SEQUENCE [LARGE SCALE GENOMIC DNA]</scope>
    <source>
        <strain evidence="1">BGI_N306</strain>
    </source>
</reference>
<evidence type="ECO:0000313" key="1">
    <source>
        <dbReference type="EMBL" id="KFQ99067.1"/>
    </source>
</evidence>
<feature type="non-terminal residue" evidence="1">
    <location>
        <position position="137"/>
    </location>
</feature>
<gene>
    <name evidence="1" type="ORF">N306_13060</name>
</gene>